<dbReference type="Proteomes" id="UP000199700">
    <property type="component" value="Chromosome"/>
</dbReference>
<feature type="compositionally biased region" description="Basic and acidic residues" evidence="1">
    <location>
        <begin position="32"/>
        <end position="44"/>
    </location>
</feature>
<proteinExistence type="predicted"/>
<reference evidence="3" key="1">
    <citation type="submission" date="2016-10" db="EMBL/GenBank/DDBJ databases">
        <authorList>
            <person name="Varghese N."/>
            <person name="Submissions S."/>
        </authorList>
    </citation>
    <scope>NUCLEOTIDE SEQUENCE [LARGE SCALE GENOMIC DNA]</scope>
    <source>
        <strain evidence="3">DSM 22082</strain>
    </source>
</reference>
<accession>A0A1H1L9C2</accession>
<feature type="region of interest" description="Disordered" evidence="1">
    <location>
        <begin position="30"/>
        <end position="52"/>
    </location>
</feature>
<sequence>MTKDKDFKLLVRKRMSSTGENFTSARTALLNDQRHHDERHEDQSRSASTLADPEAEAFKAKTLRTFMSGGRLVSIPTKRKALVVILLEMLTAFETGRTYSEKDINTILSEFHPDFARLRRELIDYGYLGRDAHTGQYWVNSPLPARTGNLIQEAAVFEAFLR</sequence>
<protein>
    <recommendedName>
        <fullName evidence="2">DUF2087 domain-containing protein</fullName>
    </recommendedName>
</protein>
<dbReference type="RefSeq" id="WP_092101946.1">
    <property type="nucleotide sequence ID" value="NZ_LT629739.1"/>
</dbReference>
<evidence type="ECO:0000259" key="2">
    <source>
        <dbReference type="Pfam" id="PF09860"/>
    </source>
</evidence>
<dbReference type="OrthoDB" id="529288at2"/>
<evidence type="ECO:0000313" key="4">
    <source>
        <dbReference type="Proteomes" id="UP000199700"/>
    </source>
</evidence>
<dbReference type="STRING" id="629680.SAMN04489751_0161"/>
<feature type="domain" description="DUF2087" evidence="2">
    <location>
        <begin position="71"/>
        <end position="139"/>
    </location>
</feature>
<evidence type="ECO:0000256" key="1">
    <source>
        <dbReference type="SAM" id="MobiDB-lite"/>
    </source>
</evidence>
<dbReference type="AlphaFoldDB" id="A0A1H1L9C2"/>
<dbReference type="EMBL" id="LT629739">
    <property type="protein sequence ID" value="SDR70882.1"/>
    <property type="molecule type" value="Genomic_DNA"/>
</dbReference>
<keyword evidence="4" id="KW-1185">Reference proteome</keyword>
<evidence type="ECO:0000313" key="3">
    <source>
        <dbReference type="EMBL" id="SDR70882.1"/>
    </source>
</evidence>
<dbReference type="Pfam" id="PF09860">
    <property type="entry name" value="DUF2087"/>
    <property type="match status" value="1"/>
</dbReference>
<name>A0A1H1L9C2_BRESA</name>
<gene>
    <name evidence="3" type="ORF">SAMN04489751_0161</name>
</gene>
<organism evidence="3 4">
    <name type="scientific">Brevibacterium sandarakinum</name>
    <dbReference type="NCBI Taxonomy" id="629680"/>
    <lineage>
        <taxon>Bacteria</taxon>
        <taxon>Bacillati</taxon>
        <taxon>Actinomycetota</taxon>
        <taxon>Actinomycetes</taxon>
        <taxon>Micrococcales</taxon>
        <taxon>Brevibacteriaceae</taxon>
        <taxon>Brevibacterium</taxon>
    </lineage>
</organism>
<dbReference type="InterPro" id="IPR018656">
    <property type="entry name" value="DUF2087"/>
</dbReference>